<dbReference type="AlphaFoldDB" id="A0A2B4R8G1"/>
<keyword evidence="1" id="KW-0732">Signal</keyword>
<keyword evidence="3" id="KW-1185">Reference proteome</keyword>
<organism evidence="2 3">
    <name type="scientific">Stylophora pistillata</name>
    <name type="common">Smooth cauliflower coral</name>
    <dbReference type="NCBI Taxonomy" id="50429"/>
    <lineage>
        <taxon>Eukaryota</taxon>
        <taxon>Metazoa</taxon>
        <taxon>Cnidaria</taxon>
        <taxon>Anthozoa</taxon>
        <taxon>Hexacorallia</taxon>
        <taxon>Scleractinia</taxon>
        <taxon>Astrocoeniina</taxon>
        <taxon>Pocilloporidae</taxon>
        <taxon>Stylophora</taxon>
    </lineage>
</organism>
<feature type="signal peptide" evidence="1">
    <location>
        <begin position="1"/>
        <end position="18"/>
    </location>
</feature>
<dbReference type="EMBL" id="LSMT01001239">
    <property type="protein sequence ID" value="PFX12668.1"/>
    <property type="molecule type" value="Genomic_DNA"/>
</dbReference>
<protein>
    <submittedName>
        <fullName evidence="2">Uncharacterized protein</fullName>
    </submittedName>
</protein>
<dbReference type="OrthoDB" id="5978086at2759"/>
<proteinExistence type="predicted"/>
<feature type="non-terminal residue" evidence="2">
    <location>
        <position position="1"/>
    </location>
</feature>
<name>A0A2B4R8G1_STYPI</name>
<reference evidence="3" key="1">
    <citation type="journal article" date="2017" name="bioRxiv">
        <title>Comparative analysis of the genomes of Stylophora pistillata and Acropora digitifera provides evidence for extensive differences between species of corals.</title>
        <authorList>
            <person name="Voolstra C.R."/>
            <person name="Li Y."/>
            <person name="Liew Y.J."/>
            <person name="Baumgarten S."/>
            <person name="Zoccola D."/>
            <person name="Flot J.-F."/>
            <person name="Tambutte S."/>
            <person name="Allemand D."/>
            <person name="Aranda M."/>
        </authorList>
    </citation>
    <scope>NUCLEOTIDE SEQUENCE [LARGE SCALE GENOMIC DNA]</scope>
</reference>
<sequence>KPTLVFLLFVATANLILANPVRSARSSSKKVVDYKVQISETGTEYNETIEVDTEKQTKLFKVPAHNDVDKSNILHDLKTELDKDKAKIIDIKWTVDSEMADRSVLSEELANFCPEYPIYQVKLMYDSLTSTRSDTGVSCAQVAKAACPTGISVGVTEEEDPGEYKSM</sequence>
<evidence type="ECO:0000256" key="1">
    <source>
        <dbReference type="SAM" id="SignalP"/>
    </source>
</evidence>
<accession>A0A2B4R8G1</accession>
<comment type="caution">
    <text evidence="2">The sequence shown here is derived from an EMBL/GenBank/DDBJ whole genome shotgun (WGS) entry which is preliminary data.</text>
</comment>
<evidence type="ECO:0000313" key="2">
    <source>
        <dbReference type="EMBL" id="PFX12668.1"/>
    </source>
</evidence>
<feature type="chain" id="PRO_5012812338" evidence="1">
    <location>
        <begin position="19"/>
        <end position="167"/>
    </location>
</feature>
<gene>
    <name evidence="2" type="ORF">AWC38_SpisGene23334</name>
</gene>
<evidence type="ECO:0000313" key="3">
    <source>
        <dbReference type="Proteomes" id="UP000225706"/>
    </source>
</evidence>
<dbReference type="Proteomes" id="UP000225706">
    <property type="component" value="Unassembled WGS sequence"/>
</dbReference>